<dbReference type="InterPro" id="IPR017871">
    <property type="entry name" value="ABC_transporter-like_CS"/>
</dbReference>
<dbReference type="SUPFAM" id="SSF52540">
    <property type="entry name" value="P-loop containing nucleoside triphosphate hydrolases"/>
    <property type="match status" value="1"/>
</dbReference>
<evidence type="ECO:0000256" key="8">
    <source>
        <dbReference type="ARBA" id="ARBA00023065"/>
    </source>
</evidence>
<keyword evidence="5" id="KW-0547">Nucleotide-binding</keyword>
<evidence type="ECO:0000259" key="10">
    <source>
        <dbReference type="PROSITE" id="PS50893"/>
    </source>
</evidence>
<keyword evidence="3" id="KW-1003">Cell membrane</keyword>
<evidence type="ECO:0000256" key="4">
    <source>
        <dbReference type="ARBA" id="ARBA00022496"/>
    </source>
</evidence>
<dbReference type="InterPro" id="IPR051535">
    <property type="entry name" value="Siderophore_ABC-ATPase"/>
</dbReference>
<evidence type="ECO:0000256" key="9">
    <source>
        <dbReference type="ARBA" id="ARBA00023136"/>
    </source>
</evidence>
<dbReference type="GO" id="GO:0005524">
    <property type="term" value="F:ATP binding"/>
    <property type="evidence" value="ECO:0007669"/>
    <property type="project" value="UniProtKB-KW"/>
</dbReference>
<reference evidence="11 12" key="1">
    <citation type="submission" date="2022-05" db="EMBL/GenBank/DDBJ databases">
        <title>Genome Sequencing of Bee-Associated Microbes.</title>
        <authorList>
            <person name="Dunlap C."/>
        </authorList>
    </citation>
    <scope>NUCLEOTIDE SEQUENCE [LARGE SCALE GENOMIC DNA]</scope>
    <source>
        <strain evidence="11 12">NRRL NRS-1438</strain>
    </source>
</reference>
<evidence type="ECO:0000313" key="11">
    <source>
        <dbReference type="EMBL" id="MCY9519558.1"/>
    </source>
</evidence>
<dbReference type="PROSITE" id="PS50893">
    <property type="entry name" value="ABC_TRANSPORTER_2"/>
    <property type="match status" value="1"/>
</dbReference>
<evidence type="ECO:0000256" key="7">
    <source>
        <dbReference type="ARBA" id="ARBA00023004"/>
    </source>
</evidence>
<dbReference type="PANTHER" id="PTHR42771">
    <property type="entry name" value="IRON(3+)-HYDROXAMATE IMPORT ATP-BINDING PROTEIN FHUC"/>
    <property type="match status" value="1"/>
</dbReference>
<organism evidence="11 12">
    <name type="scientific">Paenibacillus apiarius</name>
    <dbReference type="NCBI Taxonomy" id="46240"/>
    <lineage>
        <taxon>Bacteria</taxon>
        <taxon>Bacillati</taxon>
        <taxon>Bacillota</taxon>
        <taxon>Bacilli</taxon>
        <taxon>Bacillales</taxon>
        <taxon>Paenibacillaceae</taxon>
        <taxon>Paenibacillus</taxon>
    </lineage>
</organism>
<gene>
    <name evidence="11" type="ORF">M5X09_07660</name>
</gene>
<keyword evidence="8" id="KW-0406">Ion transport</keyword>
<dbReference type="InterPro" id="IPR003439">
    <property type="entry name" value="ABC_transporter-like_ATP-bd"/>
</dbReference>
<keyword evidence="6 11" id="KW-0067">ATP-binding</keyword>
<evidence type="ECO:0000256" key="6">
    <source>
        <dbReference type="ARBA" id="ARBA00022840"/>
    </source>
</evidence>
<dbReference type="CDD" id="cd03214">
    <property type="entry name" value="ABC_Iron-Siderophores_B12_Hemin"/>
    <property type="match status" value="1"/>
</dbReference>
<feature type="domain" description="ABC transporter" evidence="10">
    <location>
        <begin position="5"/>
        <end position="242"/>
    </location>
</feature>
<evidence type="ECO:0000256" key="2">
    <source>
        <dbReference type="ARBA" id="ARBA00022448"/>
    </source>
</evidence>
<keyword evidence="2" id="KW-0813">Transport</keyword>
<proteinExistence type="predicted"/>
<dbReference type="Gene3D" id="3.40.50.300">
    <property type="entry name" value="P-loop containing nucleotide triphosphate hydrolases"/>
    <property type="match status" value="1"/>
</dbReference>
<keyword evidence="4" id="KW-0410">Iron transport</keyword>
<keyword evidence="12" id="KW-1185">Reference proteome</keyword>
<dbReference type="PANTHER" id="PTHR42771:SF2">
    <property type="entry name" value="IRON(3+)-HYDROXAMATE IMPORT ATP-BINDING PROTEIN FHUC"/>
    <property type="match status" value="1"/>
</dbReference>
<evidence type="ECO:0000256" key="3">
    <source>
        <dbReference type="ARBA" id="ARBA00022475"/>
    </source>
</evidence>
<sequence>MKQQLSADNLTLAYDSKVIIKDLHLEIPAGNISVFIGSNGCGKSTILRSLARLLKPVTGTVYLDEKPVFSQKSKEIAKQLSILPQSPQAPEGVTVRQLVKQGRFPYQSVIRNKWSVQDEAAVEQALHATGVKPFEDQPVSSLSGGQRQRAWIAMTIAQQTPMILLDEPTTYLDMAHQVEVLDLLFKLNQQEGRTIVMVLHDLNLACRYADHLFAVKDQQVYCEGKPEDIMTPSLMKEVFGLDCEVYPDPIFGTPCFCPYGQGRMLSPGKVARAMS</sequence>
<protein>
    <submittedName>
        <fullName evidence="11">ABC transporter ATP-binding protein</fullName>
    </submittedName>
</protein>
<keyword evidence="7" id="KW-0408">Iron</keyword>
<accession>A0ABT4DTF2</accession>
<comment type="subcellular location">
    <subcellularLocation>
        <location evidence="1">Cell membrane</location>
        <topology evidence="1">Peripheral membrane protein</topology>
    </subcellularLocation>
</comment>
<dbReference type="InterPro" id="IPR003593">
    <property type="entry name" value="AAA+_ATPase"/>
</dbReference>
<dbReference type="SMART" id="SM00382">
    <property type="entry name" value="AAA"/>
    <property type="match status" value="1"/>
</dbReference>
<dbReference type="EMBL" id="JAMDLW010000008">
    <property type="protein sequence ID" value="MCY9519558.1"/>
    <property type="molecule type" value="Genomic_DNA"/>
</dbReference>
<dbReference type="PROSITE" id="PS00211">
    <property type="entry name" value="ABC_TRANSPORTER_1"/>
    <property type="match status" value="1"/>
</dbReference>
<evidence type="ECO:0000313" key="12">
    <source>
        <dbReference type="Proteomes" id="UP001207626"/>
    </source>
</evidence>
<dbReference type="Pfam" id="PF00005">
    <property type="entry name" value="ABC_tran"/>
    <property type="match status" value="1"/>
</dbReference>
<comment type="caution">
    <text evidence="11">The sequence shown here is derived from an EMBL/GenBank/DDBJ whole genome shotgun (WGS) entry which is preliminary data.</text>
</comment>
<dbReference type="Proteomes" id="UP001207626">
    <property type="component" value="Unassembled WGS sequence"/>
</dbReference>
<name>A0ABT4DTF2_9BACL</name>
<keyword evidence="9" id="KW-0472">Membrane</keyword>
<evidence type="ECO:0000256" key="1">
    <source>
        <dbReference type="ARBA" id="ARBA00004202"/>
    </source>
</evidence>
<dbReference type="InterPro" id="IPR027417">
    <property type="entry name" value="P-loop_NTPase"/>
</dbReference>
<evidence type="ECO:0000256" key="5">
    <source>
        <dbReference type="ARBA" id="ARBA00022741"/>
    </source>
</evidence>
<dbReference type="RefSeq" id="WP_087434796.1">
    <property type="nucleotide sequence ID" value="NZ_JAMDLV010000015.1"/>
</dbReference>